<dbReference type="PIRSF" id="PIRSF006324">
    <property type="entry name" value="LeuE"/>
    <property type="match status" value="1"/>
</dbReference>
<sequence length="210" mass="22186">MSATLVVAFLVTAFLLSIVPGPDMLFIVANATVGGRRAGVVAAAGMSTGLAGHSMAAAFGLSALVRAAPEALTIVRIVGAVFLVYLAVGSWRASRDSSLTAPQVPRRSLSRIYAMATLTNLANPKILLFYLTFLPQFLTLGDGAWPVWEQLLILGALFIVVGFPVDAVVGLTVGSVADRLIRRPAVRRRLDRLSALVFGALAVRLVTDTR</sequence>
<evidence type="ECO:0000256" key="5">
    <source>
        <dbReference type="ARBA" id="ARBA00023136"/>
    </source>
</evidence>
<dbReference type="EMBL" id="AP023356">
    <property type="protein sequence ID" value="BCJ48146.1"/>
    <property type="molecule type" value="Genomic_DNA"/>
</dbReference>
<keyword evidence="5 6" id="KW-0472">Membrane</keyword>
<keyword evidence="2" id="KW-1003">Cell membrane</keyword>
<accession>A0ABN6CSB7</accession>
<feature type="transmembrane region" description="Helical" evidence="6">
    <location>
        <begin position="6"/>
        <end position="28"/>
    </location>
</feature>
<feature type="transmembrane region" description="Helical" evidence="6">
    <location>
        <begin position="151"/>
        <end position="177"/>
    </location>
</feature>
<name>A0ABN6CSB7_9ACTN</name>
<dbReference type="InterPro" id="IPR001123">
    <property type="entry name" value="LeuE-type"/>
</dbReference>
<dbReference type="PANTHER" id="PTHR30086:SF20">
    <property type="entry name" value="ARGININE EXPORTER PROTEIN ARGO-RELATED"/>
    <property type="match status" value="1"/>
</dbReference>
<dbReference type="RefSeq" id="WP_189330467.1">
    <property type="nucleotide sequence ID" value="NZ_AP023356.1"/>
</dbReference>
<keyword evidence="8" id="KW-1185">Reference proteome</keyword>
<dbReference type="Pfam" id="PF01810">
    <property type="entry name" value="LysE"/>
    <property type="match status" value="1"/>
</dbReference>
<keyword evidence="3 6" id="KW-0812">Transmembrane</keyword>
<organism evidence="7 8">
    <name type="scientific">Actinoplanes ianthinogenes</name>
    <dbReference type="NCBI Taxonomy" id="122358"/>
    <lineage>
        <taxon>Bacteria</taxon>
        <taxon>Bacillati</taxon>
        <taxon>Actinomycetota</taxon>
        <taxon>Actinomycetes</taxon>
        <taxon>Micromonosporales</taxon>
        <taxon>Micromonosporaceae</taxon>
        <taxon>Actinoplanes</taxon>
    </lineage>
</organism>
<gene>
    <name evidence="7" type="ORF">Aiant_88030</name>
</gene>
<feature type="transmembrane region" description="Helical" evidence="6">
    <location>
        <begin position="71"/>
        <end position="91"/>
    </location>
</feature>
<evidence type="ECO:0000256" key="4">
    <source>
        <dbReference type="ARBA" id="ARBA00022989"/>
    </source>
</evidence>
<protein>
    <submittedName>
        <fullName evidence="7">Lysine transporter LysE</fullName>
    </submittedName>
</protein>
<evidence type="ECO:0000313" key="7">
    <source>
        <dbReference type="EMBL" id="BCJ48146.1"/>
    </source>
</evidence>
<dbReference type="PANTHER" id="PTHR30086">
    <property type="entry name" value="ARGININE EXPORTER PROTEIN ARGO"/>
    <property type="match status" value="1"/>
</dbReference>
<keyword evidence="4 6" id="KW-1133">Transmembrane helix</keyword>
<feature type="transmembrane region" description="Helical" evidence="6">
    <location>
        <begin position="112"/>
        <end position="131"/>
    </location>
</feature>
<reference evidence="7 8" key="1">
    <citation type="submission" date="2020-08" db="EMBL/GenBank/DDBJ databases">
        <title>Whole genome shotgun sequence of Actinoplanes ianthinogenes NBRC 13996.</title>
        <authorList>
            <person name="Komaki H."/>
            <person name="Tamura T."/>
        </authorList>
    </citation>
    <scope>NUCLEOTIDE SEQUENCE [LARGE SCALE GENOMIC DNA]</scope>
    <source>
        <strain evidence="7 8">NBRC 13996</strain>
    </source>
</reference>
<feature type="transmembrane region" description="Helical" evidence="6">
    <location>
        <begin position="40"/>
        <end position="65"/>
    </location>
</feature>
<evidence type="ECO:0000313" key="8">
    <source>
        <dbReference type="Proteomes" id="UP000676967"/>
    </source>
</evidence>
<evidence type="ECO:0000256" key="2">
    <source>
        <dbReference type="ARBA" id="ARBA00022475"/>
    </source>
</evidence>
<evidence type="ECO:0000256" key="3">
    <source>
        <dbReference type="ARBA" id="ARBA00022692"/>
    </source>
</evidence>
<evidence type="ECO:0000256" key="1">
    <source>
        <dbReference type="ARBA" id="ARBA00004651"/>
    </source>
</evidence>
<comment type="subcellular location">
    <subcellularLocation>
        <location evidence="1">Cell membrane</location>
        <topology evidence="1">Multi-pass membrane protein</topology>
    </subcellularLocation>
</comment>
<proteinExistence type="predicted"/>
<dbReference type="Proteomes" id="UP000676967">
    <property type="component" value="Chromosome"/>
</dbReference>
<evidence type="ECO:0000256" key="6">
    <source>
        <dbReference type="SAM" id="Phobius"/>
    </source>
</evidence>